<dbReference type="Proteomes" id="UP000694388">
    <property type="component" value="Unplaced"/>
</dbReference>
<organism evidence="3 4">
    <name type="scientific">Eptatretus burgeri</name>
    <name type="common">Inshore hagfish</name>
    <dbReference type="NCBI Taxonomy" id="7764"/>
    <lineage>
        <taxon>Eukaryota</taxon>
        <taxon>Metazoa</taxon>
        <taxon>Chordata</taxon>
        <taxon>Craniata</taxon>
        <taxon>Vertebrata</taxon>
        <taxon>Cyclostomata</taxon>
        <taxon>Myxini</taxon>
        <taxon>Myxiniformes</taxon>
        <taxon>Myxinidae</taxon>
        <taxon>Eptatretinae</taxon>
        <taxon>Eptatretus</taxon>
    </lineage>
</organism>
<dbReference type="Gene3D" id="2.60.120.260">
    <property type="entry name" value="Galactose-binding domain-like"/>
    <property type="match status" value="1"/>
</dbReference>
<reference evidence="3" key="2">
    <citation type="submission" date="2025-09" db="UniProtKB">
        <authorList>
            <consortium name="Ensembl"/>
        </authorList>
    </citation>
    <scope>IDENTIFICATION</scope>
</reference>
<evidence type="ECO:0000259" key="2">
    <source>
        <dbReference type="Pfam" id="PF01834"/>
    </source>
</evidence>
<keyword evidence="4" id="KW-1185">Reference proteome</keyword>
<dbReference type="InterPro" id="IPR002706">
    <property type="entry name" value="Xrcc1_N"/>
</dbReference>
<proteinExistence type="predicted"/>
<name>A0A8C4ND74_EPTBU</name>
<accession>A0A8C4ND74</accession>
<dbReference type="SUPFAM" id="SSF49785">
    <property type="entry name" value="Galactose-binding domain-like"/>
    <property type="match status" value="1"/>
</dbReference>
<dbReference type="Ensembl" id="ENSEBUT00000005405.1">
    <property type="protein sequence ID" value="ENSEBUP00000004967.1"/>
    <property type="gene ID" value="ENSEBUG00000003425.1"/>
</dbReference>
<dbReference type="InterPro" id="IPR008979">
    <property type="entry name" value="Galactose-bd-like_sf"/>
</dbReference>
<dbReference type="GO" id="GO:0006284">
    <property type="term" value="P:base-excision repair"/>
    <property type="evidence" value="ECO:0007669"/>
    <property type="project" value="TreeGrafter"/>
</dbReference>
<sequence>MIDKLPLSMHHVEGMLMPSGDPQFPADNLLTPTCCRPWLSAPSDRSGHLRVLLQLEKASVIDFLDFGNCGAAFLEVAVGRSSWGHDQPLVTLLPMTTLSNATESRSYGGGTGVHMFGPGIICTYTSNKNIFFKCKRMLGCSSKKYGNKVGMVTRKCSCETIPTSLGGQEGGGKGEGGSLEGEKGGDRREGYICWGGGR</sequence>
<evidence type="ECO:0000313" key="3">
    <source>
        <dbReference type="Ensembl" id="ENSEBUP00000004967.1"/>
    </source>
</evidence>
<protein>
    <recommendedName>
        <fullName evidence="2">DNA-repair protein Xrcc1 N-terminal domain-containing protein</fullName>
    </recommendedName>
</protein>
<dbReference type="PANTHER" id="PTHR11370">
    <property type="entry name" value="DNA-REPAIR PROTEIN XRCC1"/>
    <property type="match status" value="1"/>
</dbReference>
<dbReference type="AlphaFoldDB" id="A0A8C4ND74"/>
<feature type="compositionally biased region" description="Gly residues" evidence="1">
    <location>
        <begin position="167"/>
        <end position="179"/>
    </location>
</feature>
<evidence type="ECO:0000313" key="4">
    <source>
        <dbReference type="Proteomes" id="UP000694388"/>
    </source>
</evidence>
<evidence type="ECO:0000256" key="1">
    <source>
        <dbReference type="SAM" id="MobiDB-lite"/>
    </source>
</evidence>
<reference evidence="3" key="1">
    <citation type="submission" date="2025-08" db="UniProtKB">
        <authorList>
            <consortium name="Ensembl"/>
        </authorList>
    </citation>
    <scope>IDENTIFICATION</scope>
</reference>
<feature type="region of interest" description="Disordered" evidence="1">
    <location>
        <begin position="166"/>
        <end position="188"/>
    </location>
</feature>
<dbReference type="GO" id="GO:0005634">
    <property type="term" value="C:nucleus"/>
    <property type="evidence" value="ECO:0007669"/>
    <property type="project" value="InterPro"/>
</dbReference>
<feature type="domain" description="DNA-repair protein Xrcc1 N-terminal" evidence="2">
    <location>
        <begin position="17"/>
        <end position="128"/>
    </location>
</feature>
<dbReference type="PANTHER" id="PTHR11370:SF4">
    <property type="entry name" value="DNA-REPAIR PROTEIN XRCC1 N-TERMINAL DOMAIN-CONTAINING PROTEIN"/>
    <property type="match status" value="1"/>
</dbReference>
<dbReference type="GeneTree" id="ENSGT00390000004140"/>
<dbReference type="Pfam" id="PF01834">
    <property type="entry name" value="XRCC1_N"/>
    <property type="match status" value="1"/>
</dbReference>
<dbReference type="GO" id="GO:0000012">
    <property type="term" value="P:single strand break repair"/>
    <property type="evidence" value="ECO:0007669"/>
    <property type="project" value="InterPro"/>
</dbReference>
<dbReference type="GO" id="GO:0003684">
    <property type="term" value="F:damaged DNA binding"/>
    <property type="evidence" value="ECO:0007669"/>
    <property type="project" value="InterPro"/>
</dbReference>